<name>A0AAV8WN02_9CUCU</name>
<keyword evidence="8" id="KW-1185">Reference proteome</keyword>
<feature type="transmembrane region" description="Helical" evidence="6">
    <location>
        <begin position="61"/>
        <end position="83"/>
    </location>
</feature>
<dbReference type="PANTHER" id="PTHR24223:SF448">
    <property type="entry name" value="FI20146P1-RELATED"/>
    <property type="match status" value="1"/>
</dbReference>
<evidence type="ECO:0000256" key="2">
    <source>
        <dbReference type="ARBA" id="ARBA00022741"/>
    </source>
</evidence>
<sequence>MPDCDTSSYTGKLFTKAFKKDLEEDDLYEVIKSCRSKKCGDKLEKQFNIERQKEKPSTVRLIWKCYGTTYLFLGSLHLCFRLVNSVMEPQAIGKLVSYFKPNQTALTIYDAMYYAGVMVGLQLLHCLYFQNYSIFVKQLAIQIRTAFCSLIYRKALKLTPTALSDISLGN</sequence>
<dbReference type="Gene3D" id="1.20.1560.10">
    <property type="entry name" value="ABC transporter type 1, transmembrane domain"/>
    <property type="match status" value="1"/>
</dbReference>
<comment type="caution">
    <text evidence="7">The sequence shown here is derived from an EMBL/GenBank/DDBJ whole genome shotgun (WGS) entry which is preliminary data.</text>
</comment>
<organism evidence="7 8">
    <name type="scientific">Rhamnusium bicolor</name>
    <dbReference type="NCBI Taxonomy" id="1586634"/>
    <lineage>
        <taxon>Eukaryota</taxon>
        <taxon>Metazoa</taxon>
        <taxon>Ecdysozoa</taxon>
        <taxon>Arthropoda</taxon>
        <taxon>Hexapoda</taxon>
        <taxon>Insecta</taxon>
        <taxon>Pterygota</taxon>
        <taxon>Neoptera</taxon>
        <taxon>Endopterygota</taxon>
        <taxon>Coleoptera</taxon>
        <taxon>Polyphaga</taxon>
        <taxon>Cucujiformia</taxon>
        <taxon>Chrysomeloidea</taxon>
        <taxon>Cerambycidae</taxon>
        <taxon>Lepturinae</taxon>
        <taxon>Rhagiini</taxon>
        <taxon>Rhamnusium</taxon>
    </lineage>
</organism>
<dbReference type="EMBL" id="JANEYF010005516">
    <property type="protein sequence ID" value="KAJ8927841.1"/>
    <property type="molecule type" value="Genomic_DNA"/>
</dbReference>
<dbReference type="PANTHER" id="PTHR24223">
    <property type="entry name" value="ATP-BINDING CASSETTE SUB-FAMILY C"/>
    <property type="match status" value="1"/>
</dbReference>
<evidence type="ECO:0000256" key="4">
    <source>
        <dbReference type="ARBA" id="ARBA00022989"/>
    </source>
</evidence>
<keyword evidence="2" id="KW-0547">Nucleotide-binding</keyword>
<protein>
    <recommendedName>
        <fullName evidence="9">ABC transmembrane type-1 domain-containing protein</fullName>
    </recommendedName>
</protein>
<dbReference type="Proteomes" id="UP001162156">
    <property type="component" value="Unassembled WGS sequence"/>
</dbReference>
<dbReference type="AlphaFoldDB" id="A0AAV8WN02"/>
<dbReference type="SUPFAM" id="SSF90123">
    <property type="entry name" value="ABC transporter transmembrane region"/>
    <property type="match status" value="1"/>
</dbReference>
<keyword evidence="1 6" id="KW-0812">Transmembrane</keyword>
<evidence type="ECO:0000256" key="5">
    <source>
        <dbReference type="ARBA" id="ARBA00023136"/>
    </source>
</evidence>
<keyword evidence="4 6" id="KW-1133">Transmembrane helix</keyword>
<evidence type="ECO:0000313" key="8">
    <source>
        <dbReference type="Proteomes" id="UP001162156"/>
    </source>
</evidence>
<evidence type="ECO:0000256" key="6">
    <source>
        <dbReference type="SAM" id="Phobius"/>
    </source>
</evidence>
<evidence type="ECO:0000313" key="7">
    <source>
        <dbReference type="EMBL" id="KAJ8927841.1"/>
    </source>
</evidence>
<proteinExistence type="predicted"/>
<keyword evidence="5 6" id="KW-0472">Membrane</keyword>
<evidence type="ECO:0000256" key="1">
    <source>
        <dbReference type="ARBA" id="ARBA00022692"/>
    </source>
</evidence>
<dbReference type="InterPro" id="IPR050173">
    <property type="entry name" value="ABC_transporter_C-like"/>
</dbReference>
<evidence type="ECO:0000256" key="3">
    <source>
        <dbReference type="ARBA" id="ARBA00022840"/>
    </source>
</evidence>
<accession>A0AAV8WN02</accession>
<reference evidence="7" key="1">
    <citation type="journal article" date="2023" name="Insect Mol. Biol.">
        <title>Genome sequencing provides insights into the evolution of gene families encoding plant cell wall-degrading enzymes in longhorned beetles.</title>
        <authorList>
            <person name="Shin N.R."/>
            <person name="Okamura Y."/>
            <person name="Kirsch R."/>
            <person name="Pauchet Y."/>
        </authorList>
    </citation>
    <scope>NUCLEOTIDE SEQUENCE</scope>
    <source>
        <strain evidence="7">RBIC_L_NR</strain>
    </source>
</reference>
<evidence type="ECO:0008006" key="9">
    <source>
        <dbReference type="Google" id="ProtNLM"/>
    </source>
</evidence>
<dbReference type="GO" id="GO:0016020">
    <property type="term" value="C:membrane"/>
    <property type="evidence" value="ECO:0007669"/>
    <property type="project" value="InterPro"/>
</dbReference>
<dbReference type="GO" id="GO:0005524">
    <property type="term" value="F:ATP binding"/>
    <property type="evidence" value="ECO:0007669"/>
    <property type="project" value="UniProtKB-KW"/>
</dbReference>
<dbReference type="GO" id="GO:0042626">
    <property type="term" value="F:ATPase-coupled transmembrane transporter activity"/>
    <property type="evidence" value="ECO:0007669"/>
    <property type="project" value="TreeGrafter"/>
</dbReference>
<gene>
    <name evidence="7" type="ORF">NQ314_019643</name>
</gene>
<keyword evidence="3" id="KW-0067">ATP-binding</keyword>
<dbReference type="InterPro" id="IPR036640">
    <property type="entry name" value="ABC1_TM_sf"/>
</dbReference>
<feature type="transmembrane region" description="Helical" evidence="6">
    <location>
        <begin position="111"/>
        <end position="129"/>
    </location>
</feature>